<evidence type="ECO:0000256" key="6">
    <source>
        <dbReference type="HAMAP-Rule" id="MF_01161"/>
    </source>
</evidence>
<feature type="domain" description="tRNA(Ile)-lysidine/2-thiocytidine synthase N-terminal" evidence="7">
    <location>
        <begin position="28"/>
        <end position="208"/>
    </location>
</feature>
<keyword evidence="9" id="KW-1185">Reference proteome</keyword>
<dbReference type="PANTHER" id="PTHR43033:SF1">
    <property type="entry name" value="TRNA(ILE)-LYSIDINE SYNTHASE-RELATED"/>
    <property type="match status" value="1"/>
</dbReference>
<reference evidence="8 9" key="1">
    <citation type="journal article" date="2020" name="Microorganisms">
        <title>Simultaneous Genome Sequencing of Prosthecochloris ethylica and Desulfuromonas acetoxidans within a Syntrophic Mixture Reveals Unique Pili and Protein Interactions.</title>
        <authorList>
            <person name="Kyndt J.A."/>
            <person name="Van Beeumen J.J."/>
            <person name="Meyer T.E."/>
        </authorList>
    </citation>
    <scope>NUCLEOTIDE SEQUENCE [LARGE SCALE GENOMIC DNA]</scope>
    <source>
        <strain evidence="8 9">N3</strain>
    </source>
</reference>
<dbReference type="HAMAP" id="MF_01161">
    <property type="entry name" value="tRNA_Ile_lys_synt"/>
    <property type="match status" value="1"/>
</dbReference>
<dbReference type="EMBL" id="JADGII010000003">
    <property type="protein sequence ID" value="MBF0636095.1"/>
    <property type="molecule type" value="Genomic_DNA"/>
</dbReference>
<dbReference type="SUPFAM" id="SSF52402">
    <property type="entry name" value="Adenine nucleotide alpha hydrolases-like"/>
    <property type="match status" value="1"/>
</dbReference>
<dbReference type="CDD" id="cd01992">
    <property type="entry name" value="TilS_N"/>
    <property type="match status" value="1"/>
</dbReference>
<comment type="function">
    <text evidence="6">Ligates lysine onto the cytidine present at position 34 of the AUA codon-specific tRNA(Ile) that contains the anticodon CAU, in an ATP-dependent manner. Cytidine is converted to lysidine, thus changing the amino acid specificity of the tRNA from methionine to isoleucine.</text>
</comment>
<keyword evidence="1 6" id="KW-0436">Ligase</keyword>
<comment type="domain">
    <text evidence="6">The N-terminal region contains the highly conserved SGGXDS motif, predicted to be a P-loop motif involved in ATP binding.</text>
</comment>
<evidence type="ECO:0000256" key="1">
    <source>
        <dbReference type="ARBA" id="ARBA00022598"/>
    </source>
</evidence>
<dbReference type="Gene3D" id="3.40.50.620">
    <property type="entry name" value="HUPs"/>
    <property type="match status" value="1"/>
</dbReference>
<comment type="catalytic activity">
    <reaction evidence="5 6">
        <text>cytidine(34) in tRNA(Ile2) + L-lysine + ATP = lysidine(34) in tRNA(Ile2) + AMP + diphosphate + H(+)</text>
        <dbReference type="Rhea" id="RHEA:43744"/>
        <dbReference type="Rhea" id="RHEA-COMP:10625"/>
        <dbReference type="Rhea" id="RHEA-COMP:10670"/>
        <dbReference type="ChEBI" id="CHEBI:15378"/>
        <dbReference type="ChEBI" id="CHEBI:30616"/>
        <dbReference type="ChEBI" id="CHEBI:32551"/>
        <dbReference type="ChEBI" id="CHEBI:33019"/>
        <dbReference type="ChEBI" id="CHEBI:82748"/>
        <dbReference type="ChEBI" id="CHEBI:83665"/>
        <dbReference type="ChEBI" id="CHEBI:456215"/>
        <dbReference type="EC" id="6.3.4.19"/>
    </reaction>
</comment>
<dbReference type="InterPro" id="IPR011063">
    <property type="entry name" value="TilS/TtcA_N"/>
</dbReference>
<evidence type="ECO:0000256" key="5">
    <source>
        <dbReference type="ARBA" id="ARBA00048539"/>
    </source>
</evidence>
<evidence type="ECO:0000313" key="8">
    <source>
        <dbReference type="EMBL" id="MBF0636095.1"/>
    </source>
</evidence>
<keyword evidence="6" id="KW-0963">Cytoplasm</keyword>
<dbReference type="Pfam" id="PF01171">
    <property type="entry name" value="ATP_bind_3"/>
    <property type="match status" value="1"/>
</dbReference>
<dbReference type="InterPro" id="IPR012795">
    <property type="entry name" value="tRNA_Ile_lys_synt_N"/>
</dbReference>
<protein>
    <recommendedName>
        <fullName evidence="6">tRNA(Ile)-lysidine synthase</fullName>
        <ecNumber evidence="6">6.3.4.19</ecNumber>
    </recommendedName>
    <alternativeName>
        <fullName evidence="6">tRNA(Ile)-2-lysyl-cytidine synthase</fullName>
    </alternativeName>
    <alternativeName>
        <fullName evidence="6">tRNA(Ile)-lysidine synthetase</fullName>
    </alternativeName>
</protein>
<evidence type="ECO:0000256" key="3">
    <source>
        <dbReference type="ARBA" id="ARBA00022741"/>
    </source>
</evidence>
<sequence>MARHLTVTEKKFLEQLVRRGLVQKGDRLLVAVSGGPDSCALLYLLNAVAPVLQLDLAVVHCNFQLRGMESEQDEVFVRDMASRLGLSCHSRSFETSRDAPRWKKSIEETARIQRYRFFEELRLKHGFDKIVTGHHVNDNAETVLFNLFRGTSVIGLRGISERQGCIVRPMLLMQRADVMTYLQDKGVTYRTDATNYGVVPDRNYIRHRIIPVIEERFGSKLMPALRRISDNAAELEEFLERYFDRLLQDVPGLKLRSGRIEVAPLLELTIYERKEVLKRALRDLSCETTAELLSRLCWLLEAIPGKRIRVSGRIEALRQRDVLLFRHPPDQGSRRNSQGPDCG</sequence>
<gene>
    <name evidence="6 8" type="primary">tilS</name>
    <name evidence="8" type="ORF">INT08_02715</name>
</gene>
<organism evidence="8 9">
    <name type="scientific">Prosthecochloris ethylica</name>
    <dbReference type="NCBI Taxonomy" id="2743976"/>
    <lineage>
        <taxon>Bacteria</taxon>
        <taxon>Pseudomonadati</taxon>
        <taxon>Chlorobiota</taxon>
        <taxon>Chlorobiia</taxon>
        <taxon>Chlorobiales</taxon>
        <taxon>Chlorobiaceae</taxon>
        <taxon>Prosthecochloris</taxon>
    </lineage>
</organism>
<evidence type="ECO:0000256" key="4">
    <source>
        <dbReference type="ARBA" id="ARBA00022840"/>
    </source>
</evidence>
<dbReference type="Proteomes" id="UP000619838">
    <property type="component" value="Unassembled WGS sequence"/>
</dbReference>
<keyword evidence="4 6" id="KW-0067">ATP-binding</keyword>
<dbReference type="EC" id="6.3.4.19" evidence="6"/>
<keyword evidence="2 6" id="KW-0819">tRNA processing</keyword>
<proteinExistence type="inferred from homology"/>
<dbReference type="InterPro" id="IPR014729">
    <property type="entry name" value="Rossmann-like_a/b/a_fold"/>
</dbReference>
<keyword evidence="3 6" id="KW-0547">Nucleotide-binding</keyword>
<evidence type="ECO:0000313" key="9">
    <source>
        <dbReference type="Proteomes" id="UP000619838"/>
    </source>
</evidence>
<feature type="binding site" evidence="6">
    <location>
        <begin position="33"/>
        <end position="38"/>
    </location>
    <ligand>
        <name>ATP</name>
        <dbReference type="ChEBI" id="CHEBI:30616"/>
    </ligand>
</feature>
<comment type="similarity">
    <text evidence="6">Belongs to the tRNA(Ile)-lysidine synthase family.</text>
</comment>
<comment type="subcellular location">
    <subcellularLocation>
        <location evidence="6">Cytoplasm</location>
    </subcellularLocation>
</comment>
<dbReference type="GO" id="GO:0032267">
    <property type="term" value="F:tRNA(Ile)-lysidine synthase activity"/>
    <property type="evidence" value="ECO:0007669"/>
    <property type="project" value="UniProtKB-EC"/>
</dbReference>
<name>A0ABR9XQ25_9CHLB</name>
<accession>A0ABR9XQ25</accession>
<dbReference type="InterPro" id="IPR012094">
    <property type="entry name" value="tRNA_Ile_lys_synt"/>
</dbReference>
<comment type="caution">
    <text evidence="8">The sequence shown here is derived from an EMBL/GenBank/DDBJ whole genome shotgun (WGS) entry which is preliminary data.</text>
</comment>
<dbReference type="PANTHER" id="PTHR43033">
    <property type="entry name" value="TRNA(ILE)-LYSIDINE SYNTHASE-RELATED"/>
    <property type="match status" value="1"/>
</dbReference>
<evidence type="ECO:0000256" key="2">
    <source>
        <dbReference type="ARBA" id="ARBA00022694"/>
    </source>
</evidence>
<evidence type="ECO:0000259" key="7">
    <source>
        <dbReference type="Pfam" id="PF01171"/>
    </source>
</evidence>
<dbReference type="NCBIfam" id="TIGR02432">
    <property type="entry name" value="lysidine_TilS_N"/>
    <property type="match status" value="1"/>
</dbReference>
<dbReference type="RefSeq" id="WP_175187287.1">
    <property type="nucleotide sequence ID" value="NZ_JABVZQ010000006.1"/>
</dbReference>